<dbReference type="SUPFAM" id="SSF46767">
    <property type="entry name" value="Methylated DNA-protein cysteine methyltransferase, C-terminal domain"/>
    <property type="match status" value="1"/>
</dbReference>
<feature type="domain" description="Methylguanine DNA methyltransferase ribonuclease-like" evidence="11">
    <location>
        <begin position="1"/>
        <end position="70"/>
    </location>
</feature>
<keyword evidence="3 9" id="KW-0963">Cytoplasm</keyword>
<dbReference type="GO" id="GO:0005737">
    <property type="term" value="C:cytoplasm"/>
    <property type="evidence" value="ECO:0007669"/>
    <property type="project" value="UniProtKB-SubCell"/>
</dbReference>
<feature type="domain" description="Methylated-DNA-[protein]-cysteine S-methyltransferase DNA binding" evidence="10">
    <location>
        <begin position="75"/>
        <end position="154"/>
    </location>
</feature>
<evidence type="ECO:0000256" key="1">
    <source>
        <dbReference type="ARBA" id="ARBA00001286"/>
    </source>
</evidence>
<evidence type="ECO:0000256" key="9">
    <source>
        <dbReference type="HAMAP-Rule" id="MF_00772"/>
    </source>
</evidence>
<dbReference type="InterPro" id="IPR023546">
    <property type="entry name" value="MGMT"/>
</dbReference>
<evidence type="ECO:0000313" key="12">
    <source>
        <dbReference type="EMBL" id="TLU64158.1"/>
    </source>
</evidence>
<comment type="catalytic activity">
    <reaction evidence="1 9">
        <text>a 4-O-methyl-thymidine in DNA + L-cysteinyl-[protein] = a thymidine in DNA + S-methyl-L-cysteinyl-[protein]</text>
        <dbReference type="Rhea" id="RHEA:53428"/>
        <dbReference type="Rhea" id="RHEA-COMP:10131"/>
        <dbReference type="Rhea" id="RHEA-COMP:10132"/>
        <dbReference type="Rhea" id="RHEA-COMP:13555"/>
        <dbReference type="Rhea" id="RHEA-COMP:13556"/>
        <dbReference type="ChEBI" id="CHEBI:29950"/>
        <dbReference type="ChEBI" id="CHEBI:82612"/>
        <dbReference type="ChEBI" id="CHEBI:137386"/>
        <dbReference type="ChEBI" id="CHEBI:137387"/>
        <dbReference type="EC" id="2.1.1.63"/>
    </reaction>
</comment>
<dbReference type="InterPro" id="IPR001497">
    <property type="entry name" value="MethylDNA_cys_MeTrfase_AS"/>
</dbReference>
<evidence type="ECO:0000256" key="2">
    <source>
        <dbReference type="ARBA" id="ARBA00008711"/>
    </source>
</evidence>
<dbReference type="PROSITE" id="PS00374">
    <property type="entry name" value="MGMT"/>
    <property type="match status" value="1"/>
</dbReference>
<accession>A0A5R9IQJ2</accession>
<comment type="caution">
    <text evidence="12">The sequence shown here is derived from an EMBL/GenBank/DDBJ whole genome shotgun (WGS) entry which is preliminary data.</text>
</comment>
<dbReference type="PANTHER" id="PTHR10815:SF5">
    <property type="entry name" value="METHYLATED-DNA--PROTEIN-CYSTEINE METHYLTRANSFERASE"/>
    <property type="match status" value="1"/>
</dbReference>
<keyword evidence="13" id="KW-1185">Reference proteome</keyword>
<evidence type="ECO:0000256" key="5">
    <source>
        <dbReference type="ARBA" id="ARBA00022679"/>
    </source>
</evidence>
<name>A0A5R9IQJ2_9GAMM</name>
<keyword evidence="5 9" id="KW-0808">Transferase</keyword>
<evidence type="ECO:0000313" key="13">
    <source>
        <dbReference type="Proteomes" id="UP000307790"/>
    </source>
</evidence>
<dbReference type="GO" id="GO:0032259">
    <property type="term" value="P:methylation"/>
    <property type="evidence" value="ECO:0007669"/>
    <property type="project" value="UniProtKB-KW"/>
</dbReference>
<dbReference type="InterPro" id="IPR014048">
    <property type="entry name" value="MethylDNA_cys_MeTrfase_DNA-bd"/>
</dbReference>
<evidence type="ECO:0000259" key="10">
    <source>
        <dbReference type="Pfam" id="PF01035"/>
    </source>
</evidence>
<evidence type="ECO:0000259" key="11">
    <source>
        <dbReference type="Pfam" id="PF02870"/>
    </source>
</evidence>
<comment type="catalytic activity">
    <reaction evidence="8 9">
        <text>a 6-O-methyl-2'-deoxyguanosine in DNA + L-cysteinyl-[protein] = S-methyl-L-cysteinyl-[protein] + a 2'-deoxyguanosine in DNA</text>
        <dbReference type="Rhea" id="RHEA:24000"/>
        <dbReference type="Rhea" id="RHEA-COMP:10131"/>
        <dbReference type="Rhea" id="RHEA-COMP:10132"/>
        <dbReference type="Rhea" id="RHEA-COMP:11367"/>
        <dbReference type="Rhea" id="RHEA-COMP:11368"/>
        <dbReference type="ChEBI" id="CHEBI:29950"/>
        <dbReference type="ChEBI" id="CHEBI:82612"/>
        <dbReference type="ChEBI" id="CHEBI:85445"/>
        <dbReference type="ChEBI" id="CHEBI:85448"/>
        <dbReference type="EC" id="2.1.1.63"/>
    </reaction>
</comment>
<dbReference type="OrthoDB" id="9811249at2"/>
<protein>
    <recommendedName>
        <fullName evidence="9">Methylated-DNA--protein-cysteine methyltransferase</fullName>
        <ecNumber evidence="9">2.1.1.63</ecNumber>
    </recommendedName>
    <alternativeName>
        <fullName evidence="9">6-O-methylguanine-DNA methyltransferase</fullName>
        <shortName evidence="9">MGMT</shortName>
    </alternativeName>
    <alternativeName>
        <fullName evidence="9">O-6-methylguanine-DNA-alkyltransferase</fullName>
    </alternativeName>
</protein>
<dbReference type="Pfam" id="PF02870">
    <property type="entry name" value="Methyltransf_1N"/>
    <property type="match status" value="1"/>
</dbReference>
<comment type="miscellaneous">
    <text evidence="9">This enzyme catalyzes only one turnover and therefore is not strictly catalytic. According to one definition, an enzyme is a biocatalyst that acts repeatedly and over many reaction cycles.</text>
</comment>
<dbReference type="EMBL" id="VCBC01000012">
    <property type="protein sequence ID" value="TLU64158.1"/>
    <property type="molecule type" value="Genomic_DNA"/>
</dbReference>
<sequence>MYYHVVTSRFGDIALLANEQGLTGLSFQQGNVPIDIKAEYQHAPEKFTQVCQQLTEYFDGKRTEFSVKLAPVGTQFQKQVWQALQKIPFGNTSSYGELANSIGNPKAVRAVGTANGANKIAIIIPCHRVIGANKTLTGYAGGLELKAKLLFLEGADYLA</sequence>
<dbReference type="InterPro" id="IPR036631">
    <property type="entry name" value="MGMT_N_sf"/>
</dbReference>
<comment type="function">
    <text evidence="9">Involved in the cellular defense against the biological effects of O6-methylguanine (O6-MeG) and O4-methylthymine (O4-MeT) in DNA. Repairs the methylated nucleobase in DNA by stoichiometrically transferring the methyl group to a cysteine residue in the enzyme. This is a suicide reaction: the enzyme is irreversibly inactivated.</text>
</comment>
<dbReference type="Gene3D" id="1.10.10.10">
    <property type="entry name" value="Winged helix-like DNA-binding domain superfamily/Winged helix DNA-binding domain"/>
    <property type="match status" value="1"/>
</dbReference>
<dbReference type="HAMAP" id="MF_00772">
    <property type="entry name" value="OGT"/>
    <property type="match status" value="1"/>
</dbReference>
<keyword evidence="4 9" id="KW-0489">Methyltransferase</keyword>
<dbReference type="InterPro" id="IPR008332">
    <property type="entry name" value="MethylG_MeTrfase_N"/>
</dbReference>
<feature type="active site" description="Nucleophile; methyl group acceptor" evidence="9">
    <location>
        <position position="126"/>
    </location>
</feature>
<dbReference type="NCBIfam" id="TIGR00589">
    <property type="entry name" value="ogt"/>
    <property type="match status" value="1"/>
</dbReference>
<reference evidence="12 13" key="1">
    <citation type="submission" date="2019-05" db="EMBL/GenBank/DDBJ databases">
        <title>Genome sequences of Thalassotalea litorea 1K03283.</title>
        <authorList>
            <person name="Zhang D."/>
        </authorList>
    </citation>
    <scope>NUCLEOTIDE SEQUENCE [LARGE SCALE GENOMIC DNA]</scope>
    <source>
        <strain evidence="12 13">MCCC 1K03283</strain>
    </source>
</reference>
<evidence type="ECO:0000256" key="3">
    <source>
        <dbReference type="ARBA" id="ARBA00022490"/>
    </source>
</evidence>
<keyword evidence="6 9" id="KW-0227">DNA damage</keyword>
<comment type="similarity">
    <text evidence="2 9">Belongs to the MGMT family.</text>
</comment>
<evidence type="ECO:0000256" key="4">
    <source>
        <dbReference type="ARBA" id="ARBA00022603"/>
    </source>
</evidence>
<proteinExistence type="inferred from homology"/>
<dbReference type="AlphaFoldDB" id="A0A5R9IQJ2"/>
<dbReference type="EC" id="2.1.1.63" evidence="9"/>
<evidence type="ECO:0000256" key="6">
    <source>
        <dbReference type="ARBA" id="ARBA00022763"/>
    </source>
</evidence>
<dbReference type="GO" id="GO:0006307">
    <property type="term" value="P:DNA alkylation repair"/>
    <property type="evidence" value="ECO:0007669"/>
    <property type="project" value="UniProtKB-UniRule"/>
</dbReference>
<gene>
    <name evidence="12" type="ORF">FE810_12695</name>
</gene>
<comment type="subcellular location">
    <subcellularLocation>
        <location evidence="9">Cytoplasm</location>
    </subcellularLocation>
</comment>
<evidence type="ECO:0000256" key="7">
    <source>
        <dbReference type="ARBA" id="ARBA00023204"/>
    </source>
</evidence>
<organism evidence="12 13">
    <name type="scientific">Thalassotalea litorea</name>
    <dbReference type="NCBI Taxonomy" id="2020715"/>
    <lineage>
        <taxon>Bacteria</taxon>
        <taxon>Pseudomonadati</taxon>
        <taxon>Pseudomonadota</taxon>
        <taxon>Gammaproteobacteria</taxon>
        <taxon>Alteromonadales</taxon>
        <taxon>Colwelliaceae</taxon>
        <taxon>Thalassotalea</taxon>
    </lineage>
</organism>
<dbReference type="Gene3D" id="3.30.160.70">
    <property type="entry name" value="Methylated DNA-protein cysteine methyltransferase domain"/>
    <property type="match status" value="1"/>
</dbReference>
<dbReference type="Proteomes" id="UP000307790">
    <property type="component" value="Unassembled WGS sequence"/>
</dbReference>
<keyword evidence="7 9" id="KW-0234">DNA repair</keyword>
<dbReference type="PANTHER" id="PTHR10815">
    <property type="entry name" value="METHYLATED-DNA--PROTEIN-CYSTEINE METHYLTRANSFERASE"/>
    <property type="match status" value="1"/>
</dbReference>
<dbReference type="CDD" id="cd06445">
    <property type="entry name" value="ATase"/>
    <property type="match status" value="1"/>
</dbReference>
<dbReference type="InterPro" id="IPR036388">
    <property type="entry name" value="WH-like_DNA-bd_sf"/>
</dbReference>
<dbReference type="RefSeq" id="WP_138320441.1">
    <property type="nucleotide sequence ID" value="NZ_VCBC01000012.1"/>
</dbReference>
<dbReference type="FunFam" id="1.10.10.10:FF:000214">
    <property type="entry name" value="Methylated-DNA--protein-cysteine methyltransferase"/>
    <property type="match status" value="1"/>
</dbReference>
<dbReference type="GO" id="GO:0003908">
    <property type="term" value="F:methylated-DNA-[protein]-cysteine S-methyltransferase activity"/>
    <property type="evidence" value="ECO:0007669"/>
    <property type="project" value="UniProtKB-UniRule"/>
</dbReference>
<evidence type="ECO:0000256" key="8">
    <source>
        <dbReference type="ARBA" id="ARBA00049348"/>
    </source>
</evidence>
<dbReference type="Pfam" id="PF01035">
    <property type="entry name" value="DNA_binding_1"/>
    <property type="match status" value="1"/>
</dbReference>
<dbReference type="InterPro" id="IPR036217">
    <property type="entry name" value="MethylDNA_cys_MeTrfase_DNAb"/>
</dbReference>
<dbReference type="SUPFAM" id="SSF53155">
    <property type="entry name" value="Methylated DNA-protein cysteine methyltransferase domain"/>
    <property type="match status" value="1"/>
</dbReference>